<dbReference type="PANTHER" id="PTHR42885">
    <property type="entry name" value="HISTIDINOL-PHOSPHATE AMINOTRANSFERASE-RELATED"/>
    <property type="match status" value="1"/>
</dbReference>
<dbReference type="AlphaFoldDB" id="A0A0B2K2U4"/>
<comment type="pathway">
    <text evidence="9">Amino-acid biosynthesis; L-histidine biosynthesis; L-histidine from 5-phospho-alpha-D-ribose 1-diphosphate: step 7/9.</text>
</comment>
<evidence type="ECO:0000259" key="10">
    <source>
        <dbReference type="Pfam" id="PF00155"/>
    </source>
</evidence>
<keyword evidence="6 9" id="KW-0808">Transferase</keyword>
<organism evidence="11 12">
    <name type="scientific">Anaerovibrio lipolyticus</name>
    <dbReference type="NCBI Taxonomy" id="82374"/>
    <lineage>
        <taxon>Bacteria</taxon>
        <taxon>Bacillati</taxon>
        <taxon>Bacillota</taxon>
        <taxon>Negativicutes</taxon>
        <taxon>Selenomonadales</taxon>
        <taxon>Selenomonadaceae</taxon>
        <taxon>Anaerovibrio</taxon>
    </lineage>
</organism>
<accession>A0A0B2K2U4</accession>
<evidence type="ECO:0000256" key="6">
    <source>
        <dbReference type="ARBA" id="ARBA00022679"/>
    </source>
</evidence>
<keyword evidence="12" id="KW-1185">Reference proteome</keyword>
<proteinExistence type="inferred from homology"/>
<dbReference type="RefSeq" id="WP_039205823.1">
    <property type="nucleotide sequence ID" value="NZ_JSCE01000017.1"/>
</dbReference>
<dbReference type="PANTHER" id="PTHR42885:SF2">
    <property type="entry name" value="HISTIDINOL-PHOSPHATE AMINOTRANSFERASE"/>
    <property type="match status" value="1"/>
</dbReference>
<evidence type="ECO:0000256" key="3">
    <source>
        <dbReference type="ARBA" id="ARBA00011738"/>
    </source>
</evidence>
<dbReference type="InterPro" id="IPR015424">
    <property type="entry name" value="PyrdxlP-dep_Trfase"/>
</dbReference>
<dbReference type="InterPro" id="IPR004839">
    <property type="entry name" value="Aminotransferase_I/II_large"/>
</dbReference>
<evidence type="ECO:0000313" key="12">
    <source>
        <dbReference type="Proteomes" id="UP000030993"/>
    </source>
</evidence>
<dbReference type="EC" id="2.6.1.9" evidence="9"/>
<dbReference type="NCBIfam" id="TIGR01141">
    <property type="entry name" value="hisC"/>
    <property type="match status" value="1"/>
</dbReference>
<protein>
    <recommendedName>
        <fullName evidence="9">Histidinol-phosphate aminotransferase</fullName>
        <ecNumber evidence="9">2.6.1.9</ecNumber>
    </recommendedName>
    <alternativeName>
        <fullName evidence="9">Imidazole acetol-phosphate transaminase</fullName>
    </alternativeName>
</protein>
<keyword evidence="5 9" id="KW-0028">Amino-acid biosynthesis</keyword>
<dbReference type="eggNOG" id="COG0079">
    <property type="taxonomic scope" value="Bacteria"/>
</dbReference>
<dbReference type="GO" id="GO:0030170">
    <property type="term" value="F:pyridoxal phosphate binding"/>
    <property type="evidence" value="ECO:0007669"/>
    <property type="project" value="InterPro"/>
</dbReference>
<dbReference type="STRING" id="82374.NZ47_00985"/>
<keyword evidence="4 9" id="KW-0032">Aminotransferase</keyword>
<dbReference type="Proteomes" id="UP000030993">
    <property type="component" value="Unassembled WGS sequence"/>
</dbReference>
<dbReference type="PROSITE" id="PS00599">
    <property type="entry name" value="AA_TRANSFER_CLASS_2"/>
    <property type="match status" value="1"/>
</dbReference>
<comment type="cofactor">
    <cofactor evidence="1 9">
        <name>pyridoxal 5'-phosphate</name>
        <dbReference type="ChEBI" id="CHEBI:597326"/>
    </cofactor>
</comment>
<sequence>MAKLKYRNKLAEMPSYDVVERDWHIKVNANESGMNLPPLVEERVMSRLSRVAFNRYPNEDLEMLMEAIGRNFGLGVENVLIGNGSSEIIEKIFYCFGGRGRKIVFPQPSFSMYHIYAKAAEAEAVPVSLSEKDYSLDVKEFVNVVNDNKAALCVICNPNNPTGSFTSLEDIEYIASHTSCAFLVDEAYIEFNGQTAIGLMKKYPNMIIARTFSKAYGLAACRCGYMLAAAPLTDMIGKSMMPYHMNVLTLVTADTVFQMRDEFIPRIQMAIAERKRMEGQYGSLKGFKVFPSNTNFIFLKYDKAVALNEYLESRGIGIRSFGKAPLLENALRISMGNRDENDAVFKAVKAFVEEQN</sequence>
<dbReference type="GO" id="GO:0004400">
    <property type="term" value="F:histidinol-phosphate transaminase activity"/>
    <property type="evidence" value="ECO:0007669"/>
    <property type="project" value="UniProtKB-UniRule"/>
</dbReference>
<evidence type="ECO:0000313" key="11">
    <source>
        <dbReference type="EMBL" id="KHM53091.1"/>
    </source>
</evidence>
<dbReference type="InterPro" id="IPR005861">
    <property type="entry name" value="HisP_aminotrans"/>
</dbReference>
<evidence type="ECO:0000256" key="9">
    <source>
        <dbReference type="HAMAP-Rule" id="MF_01023"/>
    </source>
</evidence>
<dbReference type="EMBL" id="JSCE01000017">
    <property type="protein sequence ID" value="KHM53091.1"/>
    <property type="molecule type" value="Genomic_DNA"/>
</dbReference>
<dbReference type="UniPathway" id="UPA00031">
    <property type="reaction ID" value="UER00012"/>
</dbReference>
<dbReference type="GO" id="GO:0000105">
    <property type="term" value="P:L-histidine biosynthetic process"/>
    <property type="evidence" value="ECO:0007669"/>
    <property type="project" value="UniProtKB-UniRule"/>
</dbReference>
<comment type="subunit">
    <text evidence="3 9">Homodimer.</text>
</comment>
<gene>
    <name evidence="9" type="primary">hisC</name>
    <name evidence="11" type="ORF">NZ47_00985</name>
</gene>
<dbReference type="HAMAP" id="MF_01023">
    <property type="entry name" value="HisC_aminotrans_2"/>
    <property type="match status" value="1"/>
</dbReference>
<feature type="modified residue" description="N6-(pyridoxal phosphate)lysine" evidence="9">
    <location>
        <position position="214"/>
    </location>
</feature>
<dbReference type="CDD" id="cd00609">
    <property type="entry name" value="AAT_like"/>
    <property type="match status" value="1"/>
</dbReference>
<dbReference type="InterPro" id="IPR015422">
    <property type="entry name" value="PyrdxlP-dep_Trfase_small"/>
</dbReference>
<comment type="catalytic activity">
    <reaction evidence="9">
        <text>L-histidinol phosphate + 2-oxoglutarate = 3-(imidazol-4-yl)-2-oxopropyl phosphate + L-glutamate</text>
        <dbReference type="Rhea" id="RHEA:23744"/>
        <dbReference type="ChEBI" id="CHEBI:16810"/>
        <dbReference type="ChEBI" id="CHEBI:29985"/>
        <dbReference type="ChEBI" id="CHEBI:57766"/>
        <dbReference type="ChEBI" id="CHEBI:57980"/>
        <dbReference type="EC" id="2.6.1.9"/>
    </reaction>
</comment>
<evidence type="ECO:0000256" key="5">
    <source>
        <dbReference type="ARBA" id="ARBA00022605"/>
    </source>
</evidence>
<evidence type="ECO:0000256" key="2">
    <source>
        <dbReference type="ARBA" id="ARBA00007970"/>
    </source>
</evidence>
<evidence type="ECO:0000256" key="7">
    <source>
        <dbReference type="ARBA" id="ARBA00022898"/>
    </source>
</evidence>
<dbReference type="InterPro" id="IPR001917">
    <property type="entry name" value="Aminotrans_II_pyridoxalP_BS"/>
</dbReference>
<dbReference type="Pfam" id="PF00155">
    <property type="entry name" value="Aminotran_1_2"/>
    <property type="match status" value="1"/>
</dbReference>
<evidence type="ECO:0000256" key="8">
    <source>
        <dbReference type="ARBA" id="ARBA00023102"/>
    </source>
</evidence>
<dbReference type="InterPro" id="IPR015421">
    <property type="entry name" value="PyrdxlP-dep_Trfase_major"/>
</dbReference>
<dbReference type="Gene3D" id="3.40.640.10">
    <property type="entry name" value="Type I PLP-dependent aspartate aminotransferase-like (Major domain)"/>
    <property type="match status" value="1"/>
</dbReference>
<reference evidence="11 12" key="1">
    <citation type="journal article" date="2013" name="PLoS ONE">
        <title>Identification and characterization of three novel lipases belonging to families II and V from Anaerovibrio lipolyticus 5ST.</title>
        <authorList>
            <person name="Prive F."/>
            <person name="Kaderbhai N.N."/>
            <person name="Girdwood S."/>
            <person name="Worgan H.J."/>
            <person name="Pinloche E."/>
            <person name="Scollan N.D."/>
            <person name="Huws S.A."/>
            <person name="Newbold C.J."/>
        </authorList>
    </citation>
    <scope>NUCLEOTIDE SEQUENCE [LARGE SCALE GENOMIC DNA]</scope>
    <source>
        <strain evidence="11 12">5S</strain>
    </source>
</reference>
<keyword evidence="8 9" id="KW-0368">Histidine biosynthesis</keyword>
<dbReference type="SUPFAM" id="SSF53383">
    <property type="entry name" value="PLP-dependent transferases"/>
    <property type="match status" value="1"/>
</dbReference>
<comment type="similarity">
    <text evidence="2 9">Belongs to the class-II pyridoxal-phosphate-dependent aminotransferase family. Histidinol-phosphate aminotransferase subfamily.</text>
</comment>
<feature type="domain" description="Aminotransferase class I/classII large" evidence="10">
    <location>
        <begin position="36"/>
        <end position="346"/>
    </location>
</feature>
<evidence type="ECO:0000256" key="1">
    <source>
        <dbReference type="ARBA" id="ARBA00001933"/>
    </source>
</evidence>
<keyword evidence="7 9" id="KW-0663">Pyridoxal phosphate</keyword>
<evidence type="ECO:0000256" key="4">
    <source>
        <dbReference type="ARBA" id="ARBA00022576"/>
    </source>
</evidence>
<dbReference type="Gene3D" id="3.90.1150.10">
    <property type="entry name" value="Aspartate Aminotransferase, domain 1"/>
    <property type="match status" value="1"/>
</dbReference>
<comment type="caution">
    <text evidence="11">The sequence shown here is derived from an EMBL/GenBank/DDBJ whole genome shotgun (WGS) entry which is preliminary data.</text>
</comment>
<name>A0A0B2K2U4_9FIRM</name>